<keyword evidence="8 13" id="KW-0175">Coiled coil</keyword>
<evidence type="ECO:0000256" key="15">
    <source>
        <dbReference type="SAM" id="Phobius"/>
    </source>
</evidence>
<evidence type="ECO:0000256" key="12">
    <source>
        <dbReference type="ARBA" id="ARBA00031989"/>
    </source>
</evidence>
<comment type="subcellular location">
    <subcellularLocation>
        <location evidence="1">Cell membrane</location>
        <topology evidence="1">Multi-pass membrane protein</topology>
    </subcellularLocation>
</comment>
<keyword evidence="18" id="KW-1185">Reference proteome</keyword>
<evidence type="ECO:0000256" key="2">
    <source>
        <dbReference type="ARBA" id="ARBA00015897"/>
    </source>
</evidence>
<dbReference type="PANTHER" id="PTHR46480">
    <property type="entry name" value="F20B24.22"/>
    <property type="match status" value="1"/>
</dbReference>
<evidence type="ECO:0000256" key="6">
    <source>
        <dbReference type="ARBA" id="ARBA00022882"/>
    </source>
</evidence>
<evidence type="ECO:0000259" key="16">
    <source>
        <dbReference type="Pfam" id="PF00520"/>
    </source>
</evidence>
<gene>
    <name evidence="17" type="ORF">R9X50_00375900</name>
</gene>
<keyword evidence="5 15" id="KW-0812">Transmembrane</keyword>
<feature type="coiled-coil region" evidence="13">
    <location>
        <begin position="160"/>
        <end position="194"/>
    </location>
</feature>
<dbReference type="GO" id="GO:0030171">
    <property type="term" value="F:voltage-gated proton channel activity"/>
    <property type="evidence" value="ECO:0007669"/>
    <property type="project" value="InterPro"/>
</dbReference>
<reference evidence="17 18" key="1">
    <citation type="submission" date="2023-11" db="EMBL/GenBank/DDBJ databases">
        <title>An acidophilic fungus is an integral part of prey digestion in a carnivorous sundew plant.</title>
        <authorList>
            <person name="Tsai I.J."/>
        </authorList>
    </citation>
    <scope>NUCLEOTIDE SEQUENCE [LARGE SCALE GENOMIC DNA]</scope>
    <source>
        <strain evidence="17">169a</strain>
    </source>
</reference>
<evidence type="ECO:0000256" key="4">
    <source>
        <dbReference type="ARBA" id="ARBA00022475"/>
    </source>
</evidence>
<keyword evidence="10 15" id="KW-0472">Membrane</keyword>
<evidence type="ECO:0000256" key="13">
    <source>
        <dbReference type="SAM" id="Coils"/>
    </source>
</evidence>
<keyword evidence="3" id="KW-0813">Transport</keyword>
<dbReference type="GO" id="GO:0034702">
    <property type="term" value="C:monoatomic ion channel complex"/>
    <property type="evidence" value="ECO:0007669"/>
    <property type="project" value="UniProtKB-KW"/>
</dbReference>
<dbReference type="InterPro" id="IPR005821">
    <property type="entry name" value="Ion_trans_dom"/>
</dbReference>
<feature type="domain" description="Ion transport" evidence="16">
    <location>
        <begin position="46"/>
        <end position="157"/>
    </location>
</feature>
<sequence length="196" mass="22157">MNTERHPLLASDRHPNDTQHELSSTSAAVRRQTKRYLTSKTGHYSVLLLVSLDISAIFADFVLQLLTCEGRVPGPDGNKAQSVLGLVSLVFSCLFMLELMASIWAFGWHFFHSWFHCLDATVIVAGFVIDVLLKGVLEEIGSLVVVLRLWRVFKIIEELSAGAEEQMEPLQERVEELEKENNELRHELSTLRAQIV</sequence>
<name>A0AAQ3M418_9PEZI</name>
<feature type="region of interest" description="Disordered" evidence="14">
    <location>
        <begin position="1"/>
        <end position="27"/>
    </location>
</feature>
<evidence type="ECO:0000256" key="14">
    <source>
        <dbReference type="SAM" id="MobiDB-lite"/>
    </source>
</evidence>
<keyword evidence="11" id="KW-0407">Ion channel</keyword>
<evidence type="ECO:0000256" key="3">
    <source>
        <dbReference type="ARBA" id="ARBA00022448"/>
    </source>
</evidence>
<evidence type="ECO:0000313" key="18">
    <source>
        <dbReference type="Proteomes" id="UP001303373"/>
    </source>
</evidence>
<organism evidence="17 18">
    <name type="scientific">Acrodontium crateriforme</name>
    <dbReference type="NCBI Taxonomy" id="150365"/>
    <lineage>
        <taxon>Eukaryota</taxon>
        <taxon>Fungi</taxon>
        <taxon>Dikarya</taxon>
        <taxon>Ascomycota</taxon>
        <taxon>Pezizomycotina</taxon>
        <taxon>Dothideomycetes</taxon>
        <taxon>Dothideomycetidae</taxon>
        <taxon>Mycosphaerellales</taxon>
        <taxon>Teratosphaeriaceae</taxon>
        <taxon>Acrodontium</taxon>
    </lineage>
</organism>
<keyword evidence="7 15" id="KW-1133">Transmembrane helix</keyword>
<keyword evidence="4" id="KW-1003">Cell membrane</keyword>
<evidence type="ECO:0000256" key="10">
    <source>
        <dbReference type="ARBA" id="ARBA00023136"/>
    </source>
</evidence>
<protein>
    <recommendedName>
        <fullName evidence="2">Voltage-gated hydrogen channel 1</fullName>
    </recommendedName>
    <alternativeName>
        <fullName evidence="12">Hydrogen voltage-gated channel 1</fullName>
    </alternativeName>
</protein>
<dbReference type="GO" id="GO:0005886">
    <property type="term" value="C:plasma membrane"/>
    <property type="evidence" value="ECO:0007669"/>
    <property type="project" value="UniProtKB-SubCell"/>
</dbReference>
<evidence type="ECO:0000256" key="5">
    <source>
        <dbReference type="ARBA" id="ARBA00022692"/>
    </source>
</evidence>
<accession>A0AAQ3M418</accession>
<dbReference type="Proteomes" id="UP001303373">
    <property type="component" value="Chromosome 5"/>
</dbReference>
<dbReference type="AlphaFoldDB" id="A0AAQ3M418"/>
<keyword evidence="9" id="KW-0406">Ion transport</keyword>
<evidence type="ECO:0000256" key="8">
    <source>
        <dbReference type="ARBA" id="ARBA00023054"/>
    </source>
</evidence>
<feature type="transmembrane region" description="Helical" evidence="15">
    <location>
        <begin position="44"/>
        <end position="63"/>
    </location>
</feature>
<evidence type="ECO:0000313" key="17">
    <source>
        <dbReference type="EMBL" id="WPH00925.1"/>
    </source>
</evidence>
<evidence type="ECO:0000256" key="11">
    <source>
        <dbReference type="ARBA" id="ARBA00023303"/>
    </source>
</evidence>
<dbReference type="Gene3D" id="1.20.120.350">
    <property type="entry name" value="Voltage-gated potassium channels. Chain C"/>
    <property type="match status" value="1"/>
</dbReference>
<feature type="transmembrane region" description="Helical" evidence="15">
    <location>
        <begin position="83"/>
        <end position="107"/>
    </location>
</feature>
<proteinExistence type="predicted"/>
<evidence type="ECO:0000256" key="7">
    <source>
        <dbReference type="ARBA" id="ARBA00022989"/>
    </source>
</evidence>
<keyword evidence="6" id="KW-0851">Voltage-gated channel</keyword>
<dbReference type="InterPro" id="IPR031846">
    <property type="entry name" value="Hvcn1"/>
</dbReference>
<dbReference type="InterPro" id="IPR027359">
    <property type="entry name" value="Volt_channel_dom_sf"/>
</dbReference>
<dbReference type="Pfam" id="PF00520">
    <property type="entry name" value="Ion_trans"/>
    <property type="match status" value="1"/>
</dbReference>
<dbReference type="EMBL" id="CP138584">
    <property type="protein sequence ID" value="WPH00925.1"/>
    <property type="molecule type" value="Genomic_DNA"/>
</dbReference>
<evidence type="ECO:0000256" key="1">
    <source>
        <dbReference type="ARBA" id="ARBA00004651"/>
    </source>
</evidence>
<feature type="compositionally biased region" description="Basic and acidic residues" evidence="14">
    <location>
        <begin position="1"/>
        <end position="20"/>
    </location>
</feature>
<evidence type="ECO:0000256" key="9">
    <source>
        <dbReference type="ARBA" id="ARBA00023065"/>
    </source>
</evidence>
<dbReference type="PANTHER" id="PTHR46480:SF1">
    <property type="entry name" value="VOLTAGE-GATED HYDROGEN CHANNEL 1"/>
    <property type="match status" value="1"/>
</dbReference>